<dbReference type="SUPFAM" id="SSF103481">
    <property type="entry name" value="Multidrug resistance efflux transporter EmrE"/>
    <property type="match status" value="2"/>
</dbReference>
<feature type="transmembrane region" description="Helical" evidence="1">
    <location>
        <begin position="107"/>
        <end position="128"/>
    </location>
</feature>
<feature type="transmembrane region" description="Helical" evidence="1">
    <location>
        <begin position="250"/>
        <end position="270"/>
    </location>
</feature>
<dbReference type="EMBL" id="QRGO01000001">
    <property type="protein sequence ID" value="RDV03908.1"/>
    <property type="molecule type" value="Genomic_DNA"/>
</dbReference>
<feature type="transmembrane region" description="Helical" evidence="1">
    <location>
        <begin position="82"/>
        <end position="101"/>
    </location>
</feature>
<feature type="transmembrane region" description="Helical" evidence="1">
    <location>
        <begin position="51"/>
        <end position="70"/>
    </location>
</feature>
<dbReference type="GO" id="GO:0016020">
    <property type="term" value="C:membrane"/>
    <property type="evidence" value="ECO:0007669"/>
    <property type="project" value="InterPro"/>
</dbReference>
<feature type="domain" description="EamA" evidence="2">
    <location>
        <begin position="19"/>
        <end position="151"/>
    </location>
</feature>
<organism evidence="3 4">
    <name type="scientific">Undibacter mobilis</name>
    <dbReference type="NCBI Taxonomy" id="2292256"/>
    <lineage>
        <taxon>Bacteria</taxon>
        <taxon>Pseudomonadati</taxon>
        <taxon>Pseudomonadota</taxon>
        <taxon>Alphaproteobacteria</taxon>
        <taxon>Hyphomicrobiales</taxon>
        <taxon>Nitrobacteraceae</taxon>
        <taxon>Undibacter</taxon>
    </lineage>
</organism>
<feature type="transmembrane region" description="Helical" evidence="1">
    <location>
        <begin position="276"/>
        <end position="293"/>
    </location>
</feature>
<dbReference type="OrthoDB" id="9815809at2"/>
<keyword evidence="1" id="KW-0812">Transmembrane</keyword>
<proteinExistence type="predicted"/>
<reference evidence="4" key="1">
    <citation type="submission" date="2018-08" db="EMBL/GenBank/DDBJ databases">
        <authorList>
            <person name="Kim S.-J."/>
            <person name="Jung G.-Y."/>
        </authorList>
    </citation>
    <scope>NUCLEOTIDE SEQUENCE [LARGE SCALE GENOMIC DNA]</scope>
    <source>
        <strain evidence="4">GY_H</strain>
    </source>
</reference>
<feature type="transmembrane region" description="Helical" evidence="1">
    <location>
        <begin position="190"/>
        <end position="209"/>
    </location>
</feature>
<feature type="transmembrane region" description="Helical" evidence="1">
    <location>
        <begin position="221"/>
        <end position="243"/>
    </location>
</feature>
<dbReference type="PANTHER" id="PTHR22911:SF135">
    <property type="entry name" value="BLR4310 PROTEIN"/>
    <property type="match status" value="1"/>
</dbReference>
<dbReference type="InterPro" id="IPR037185">
    <property type="entry name" value="EmrE-like"/>
</dbReference>
<feature type="transmembrane region" description="Helical" evidence="1">
    <location>
        <begin position="21"/>
        <end position="45"/>
    </location>
</feature>
<protein>
    <submittedName>
        <fullName evidence="3">DMT family transporter</fullName>
    </submittedName>
</protein>
<evidence type="ECO:0000313" key="4">
    <source>
        <dbReference type="Proteomes" id="UP000263993"/>
    </source>
</evidence>
<comment type="caution">
    <text evidence="3">The sequence shown here is derived from an EMBL/GenBank/DDBJ whole genome shotgun (WGS) entry which is preliminary data.</text>
</comment>
<keyword evidence="1" id="KW-1133">Transmembrane helix</keyword>
<accession>A0A371B8K0</accession>
<dbReference type="Pfam" id="PF00892">
    <property type="entry name" value="EamA"/>
    <property type="match status" value="2"/>
</dbReference>
<dbReference type="AlphaFoldDB" id="A0A371B8K0"/>
<name>A0A371B8K0_9BRAD</name>
<dbReference type="Proteomes" id="UP000263993">
    <property type="component" value="Unassembled WGS sequence"/>
</dbReference>
<sequence length="310" mass="33592">MRPLLKIERPVASYQDNKRGIISLTAGCALFTVTDTITKIVALSFPIGEVLFSRALACIAFVAAAFFFAYRTFSFHGAFQKLVLMRAVLDGIANATFVLALTKMRLADLMAINMMSPLVLTMLLAFFFKEKVGWRRWSAIFVGVGGMLLIVKPGPSTFDVWALIAFAATLFSATRDILTRRIDPATPTLVVTMVSLGGTGLAGLALALVLGERWTLYSSEYLGLIVVGAVFLAGGSTLAVSAFRNVDATVVAPFRYSLLIWSALSGYFVLGEVSDTMSIAGSLLIVGSGLYMLHRERVRHREVAARSAIR</sequence>
<feature type="transmembrane region" description="Helical" evidence="1">
    <location>
        <begin position="160"/>
        <end position="178"/>
    </location>
</feature>
<evidence type="ECO:0000313" key="3">
    <source>
        <dbReference type="EMBL" id="RDV03908.1"/>
    </source>
</evidence>
<evidence type="ECO:0000256" key="1">
    <source>
        <dbReference type="SAM" id="Phobius"/>
    </source>
</evidence>
<dbReference type="PANTHER" id="PTHR22911">
    <property type="entry name" value="ACYL-MALONYL CONDENSING ENZYME-RELATED"/>
    <property type="match status" value="1"/>
</dbReference>
<feature type="domain" description="EamA" evidence="2">
    <location>
        <begin position="161"/>
        <end position="288"/>
    </location>
</feature>
<keyword evidence="4" id="KW-1185">Reference proteome</keyword>
<dbReference type="InterPro" id="IPR000620">
    <property type="entry name" value="EamA_dom"/>
</dbReference>
<keyword evidence="1" id="KW-0472">Membrane</keyword>
<gene>
    <name evidence="3" type="ORF">DXH78_04490</name>
</gene>
<evidence type="ECO:0000259" key="2">
    <source>
        <dbReference type="Pfam" id="PF00892"/>
    </source>
</evidence>
<feature type="transmembrane region" description="Helical" evidence="1">
    <location>
        <begin position="137"/>
        <end position="154"/>
    </location>
</feature>